<dbReference type="EMBL" id="MU157946">
    <property type="protein sequence ID" value="KAF9522439.1"/>
    <property type="molecule type" value="Genomic_DNA"/>
</dbReference>
<dbReference type="AlphaFoldDB" id="A0A9P6JJ07"/>
<proteinExistence type="predicted"/>
<accession>A0A9P6JJ07</accession>
<organism evidence="1 2">
    <name type="scientific">Crepidotus variabilis</name>
    <dbReference type="NCBI Taxonomy" id="179855"/>
    <lineage>
        <taxon>Eukaryota</taxon>
        <taxon>Fungi</taxon>
        <taxon>Dikarya</taxon>
        <taxon>Basidiomycota</taxon>
        <taxon>Agaricomycotina</taxon>
        <taxon>Agaricomycetes</taxon>
        <taxon>Agaricomycetidae</taxon>
        <taxon>Agaricales</taxon>
        <taxon>Agaricineae</taxon>
        <taxon>Crepidotaceae</taxon>
        <taxon>Crepidotus</taxon>
    </lineage>
</organism>
<name>A0A9P6JJ07_9AGAR</name>
<protein>
    <submittedName>
        <fullName evidence="1">Uncharacterized protein</fullName>
    </submittedName>
</protein>
<evidence type="ECO:0000313" key="1">
    <source>
        <dbReference type="EMBL" id="KAF9522439.1"/>
    </source>
</evidence>
<reference evidence="1" key="1">
    <citation type="submission" date="2020-11" db="EMBL/GenBank/DDBJ databases">
        <authorList>
            <consortium name="DOE Joint Genome Institute"/>
            <person name="Ahrendt S."/>
            <person name="Riley R."/>
            <person name="Andreopoulos W."/>
            <person name="Labutti K."/>
            <person name="Pangilinan J."/>
            <person name="Ruiz-Duenas F.J."/>
            <person name="Barrasa J.M."/>
            <person name="Sanchez-Garcia M."/>
            <person name="Camarero S."/>
            <person name="Miyauchi S."/>
            <person name="Serrano A."/>
            <person name="Linde D."/>
            <person name="Babiker R."/>
            <person name="Drula E."/>
            <person name="Ayuso-Fernandez I."/>
            <person name="Pacheco R."/>
            <person name="Padilla G."/>
            <person name="Ferreira P."/>
            <person name="Barriuso J."/>
            <person name="Kellner H."/>
            <person name="Castanera R."/>
            <person name="Alfaro M."/>
            <person name="Ramirez L."/>
            <person name="Pisabarro A.G."/>
            <person name="Kuo A."/>
            <person name="Tritt A."/>
            <person name="Lipzen A."/>
            <person name="He G."/>
            <person name="Yan M."/>
            <person name="Ng V."/>
            <person name="Cullen D."/>
            <person name="Martin F."/>
            <person name="Rosso M.-N."/>
            <person name="Henrissat B."/>
            <person name="Hibbett D."/>
            <person name="Martinez A.T."/>
            <person name="Grigoriev I.V."/>
        </authorList>
    </citation>
    <scope>NUCLEOTIDE SEQUENCE</scope>
    <source>
        <strain evidence="1">CBS 506.95</strain>
    </source>
</reference>
<comment type="caution">
    <text evidence="1">The sequence shown here is derived from an EMBL/GenBank/DDBJ whole genome shotgun (WGS) entry which is preliminary data.</text>
</comment>
<keyword evidence="2" id="KW-1185">Reference proteome</keyword>
<evidence type="ECO:0000313" key="2">
    <source>
        <dbReference type="Proteomes" id="UP000807306"/>
    </source>
</evidence>
<sequence>MANKALVTKNDLGTHLLDLLSVGGPINEMIQADTLLQSLRRLLPKQRNIEDNTRIFFETTFSTFRLHFHPPPSKDESISLFRRWPSCSQLDLDFFEALIRMNPKVPGCAVSRVHGERTSQLEEKVRYGKEGCILGRCDRKVQTSLLRVGFWRFQTTGGWDFMGLPCS</sequence>
<dbReference type="Proteomes" id="UP000807306">
    <property type="component" value="Unassembled WGS sequence"/>
</dbReference>
<gene>
    <name evidence="1" type="ORF">CPB83DRAFT_864507</name>
</gene>